<dbReference type="EMBL" id="KZ679678">
    <property type="protein sequence ID" value="PTB56541.1"/>
    <property type="molecule type" value="Genomic_DNA"/>
</dbReference>
<sequence>MLAWEPQDRPIAAEALASDAWNLVWAEKEKKKGKKEQKRKAKMQLDGVKRVRVLSPGEEDYKVFES</sequence>
<name>A0A2T4AHG6_TRIHA</name>
<dbReference type="GeneID" id="36631586"/>
<dbReference type="Proteomes" id="UP000241690">
    <property type="component" value="Unassembled WGS sequence"/>
</dbReference>
<evidence type="ECO:0000313" key="1">
    <source>
        <dbReference type="EMBL" id="PTB56541.1"/>
    </source>
</evidence>
<proteinExistence type="predicted"/>
<dbReference type="AlphaFoldDB" id="A0A2T4AHG6"/>
<organism evidence="1 2">
    <name type="scientific">Trichoderma harzianum CBS 226.95</name>
    <dbReference type="NCBI Taxonomy" id="983964"/>
    <lineage>
        <taxon>Eukaryota</taxon>
        <taxon>Fungi</taxon>
        <taxon>Dikarya</taxon>
        <taxon>Ascomycota</taxon>
        <taxon>Pezizomycotina</taxon>
        <taxon>Sordariomycetes</taxon>
        <taxon>Hypocreomycetidae</taxon>
        <taxon>Hypocreales</taxon>
        <taxon>Hypocreaceae</taxon>
        <taxon>Trichoderma</taxon>
    </lineage>
</organism>
<evidence type="ECO:0000313" key="2">
    <source>
        <dbReference type="Proteomes" id="UP000241690"/>
    </source>
</evidence>
<reference evidence="1 2" key="1">
    <citation type="submission" date="2016-07" db="EMBL/GenBank/DDBJ databases">
        <title>Multiple horizontal gene transfer events from other fungi enriched the ability of initially mycotrophic Trichoderma (Ascomycota) to feed on dead plant biomass.</title>
        <authorList>
            <consortium name="DOE Joint Genome Institute"/>
            <person name="Aerts A."/>
            <person name="Atanasova L."/>
            <person name="Chenthamara K."/>
            <person name="Zhang J."/>
            <person name="Grujic M."/>
            <person name="Henrissat B."/>
            <person name="Kuo A."/>
            <person name="Salamov A."/>
            <person name="Lipzen A."/>
            <person name="Labutti K."/>
            <person name="Barry K."/>
            <person name="Miao Y."/>
            <person name="Rahimi M.J."/>
            <person name="Shen Q."/>
            <person name="Grigoriev I.V."/>
            <person name="Kubicek C.P."/>
            <person name="Druzhinina I.S."/>
        </authorList>
    </citation>
    <scope>NUCLEOTIDE SEQUENCE [LARGE SCALE GENOMIC DNA]</scope>
    <source>
        <strain evidence="1 2">CBS 226.95</strain>
    </source>
</reference>
<accession>A0A2T4AHG6</accession>
<dbReference type="RefSeq" id="XP_024776218.1">
    <property type="nucleotide sequence ID" value="XM_024923003.1"/>
</dbReference>
<keyword evidence="2" id="KW-1185">Reference proteome</keyword>
<gene>
    <name evidence="1" type="ORF">M431DRAFT_81119</name>
</gene>
<protein>
    <submittedName>
        <fullName evidence="1">Uncharacterized protein</fullName>
    </submittedName>
</protein>